<proteinExistence type="predicted"/>
<name>A0ABT8KSZ6_9BACT</name>
<comment type="caution">
    <text evidence="1">The sequence shown here is derived from an EMBL/GenBank/DDBJ whole genome shotgun (WGS) entry which is preliminary data.</text>
</comment>
<dbReference type="InterPro" id="IPR011990">
    <property type="entry name" value="TPR-like_helical_dom_sf"/>
</dbReference>
<reference evidence="1" key="1">
    <citation type="submission" date="2023-06" db="EMBL/GenBank/DDBJ databases">
        <title>Genomic of Parafulvivirga corallium.</title>
        <authorList>
            <person name="Wang G."/>
        </authorList>
    </citation>
    <scope>NUCLEOTIDE SEQUENCE</scope>
    <source>
        <strain evidence="1">BMA10</strain>
    </source>
</reference>
<organism evidence="1 2">
    <name type="scientific">Splendidivirga corallicola</name>
    <dbReference type="NCBI Taxonomy" id="3051826"/>
    <lineage>
        <taxon>Bacteria</taxon>
        <taxon>Pseudomonadati</taxon>
        <taxon>Bacteroidota</taxon>
        <taxon>Cytophagia</taxon>
        <taxon>Cytophagales</taxon>
        <taxon>Splendidivirgaceae</taxon>
        <taxon>Splendidivirga</taxon>
    </lineage>
</organism>
<keyword evidence="2" id="KW-1185">Reference proteome</keyword>
<accession>A0ABT8KSZ6</accession>
<protein>
    <recommendedName>
        <fullName evidence="3">Peptidase M48 domain-containing protein</fullName>
    </recommendedName>
</protein>
<dbReference type="Proteomes" id="UP001172082">
    <property type="component" value="Unassembled WGS sequence"/>
</dbReference>
<dbReference type="SUPFAM" id="SSF48452">
    <property type="entry name" value="TPR-like"/>
    <property type="match status" value="1"/>
</dbReference>
<dbReference type="EMBL" id="JAUJEA010000009">
    <property type="protein sequence ID" value="MDN5203859.1"/>
    <property type="molecule type" value="Genomic_DNA"/>
</dbReference>
<evidence type="ECO:0008006" key="3">
    <source>
        <dbReference type="Google" id="ProtNLM"/>
    </source>
</evidence>
<sequence>MEKIKWAIGDSRQLPQIEIRPGKSENAAILIPNPNPRLILDEKVYDLCRSFGSDSLNALASIIGHELAHFYRDHKAIIGLIGHSEAENLDNSNRSSQQNQRIYLEAEADYFGTFYAFQAGFNSFKTLPKILSLIYNEYQLPNKLSNYPSKQERINIAVARSREMEKFAPVFEVGRFLYTKKYYKEAEACFEYVTSHISSKEAFNNLGVAKLTRVSTLTSQDETHFAYPFEIDVANRLSSNTRGGSTLQEEALKKRLLQEAELNFEKAISFDRYYWRAYINLAITQIFLKNFNAAIGEIDKLRQRAASKGTPVHADAFLVRGIALVKAGRMDEARQDFLRAREGDAFRIDYNFSLFKKLNNSWLDDFGEWEVEWTKVERWIKSFFKKETQVQFKKENYFKENINSIKTIEDKDVDKLITINGTKAPVSIHFKFDLSINTYLIKFDYHSMRLLQTHTTEGNITTSKGLKVGDDQVAVRKKYGSPGKIIPIAKEGFMYVYEKQHIHFWIIKEKVAKWEVYEINRL</sequence>
<dbReference type="Gene3D" id="1.25.40.10">
    <property type="entry name" value="Tetratricopeptide repeat domain"/>
    <property type="match status" value="1"/>
</dbReference>
<gene>
    <name evidence="1" type="ORF">QQ008_20880</name>
</gene>
<evidence type="ECO:0000313" key="1">
    <source>
        <dbReference type="EMBL" id="MDN5203859.1"/>
    </source>
</evidence>
<evidence type="ECO:0000313" key="2">
    <source>
        <dbReference type="Proteomes" id="UP001172082"/>
    </source>
</evidence>